<sequence>MLTMQASNVPQLVIKEVERNNRNRRTFVQVSRDTCGENFSPGEDNRVFFGYQQHSHPHGQPHFNQPIAVASVLPALPEDNHPSPNFRSRHYHKLTFLFVKRDFQQMGYGRLMTEHIERAMTSSLPRPIRVESAAKAVHFFERLGYSTVGEPIECVCAGTFLFRTLQNMEKHVSC</sequence>
<evidence type="ECO:0000313" key="2">
    <source>
        <dbReference type="Proteomes" id="UP000515135"/>
    </source>
</evidence>
<name>A0A6P4YHK6_BRABE</name>
<dbReference type="Pfam" id="PF13673">
    <property type="entry name" value="Acetyltransf_10"/>
    <property type="match status" value="1"/>
</dbReference>
<dbReference type="OrthoDB" id="2744543at2759"/>
<evidence type="ECO:0000313" key="3">
    <source>
        <dbReference type="RefSeq" id="XP_019623915.1"/>
    </source>
</evidence>
<evidence type="ECO:0000313" key="6">
    <source>
        <dbReference type="RefSeq" id="XP_019623918.1"/>
    </source>
</evidence>
<evidence type="ECO:0000313" key="4">
    <source>
        <dbReference type="RefSeq" id="XP_019623916.1"/>
    </source>
</evidence>
<dbReference type="GeneID" id="109469758"/>
<keyword evidence="2" id="KW-1185">Reference proteome</keyword>
<evidence type="ECO:0000313" key="5">
    <source>
        <dbReference type="RefSeq" id="XP_019623917.1"/>
    </source>
</evidence>
<gene>
    <name evidence="3 4 5 6" type="primary">LOC109469758</name>
</gene>
<reference evidence="3 4" key="1">
    <citation type="submission" date="2025-04" db="UniProtKB">
        <authorList>
            <consortium name="RefSeq"/>
        </authorList>
    </citation>
    <scope>IDENTIFICATION</scope>
    <source>
        <tissue evidence="3 4">Gonad</tissue>
    </source>
</reference>
<evidence type="ECO:0000259" key="1">
    <source>
        <dbReference type="Pfam" id="PF13673"/>
    </source>
</evidence>
<dbReference type="RefSeq" id="XP_019623915.1">
    <property type="nucleotide sequence ID" value="XM_019768356.1"/>
</dbReference>
<accession>A0A6P4YHK6</accession>
<dbReference type="GO" id="GO:0016747">
    <property type="term" value="F:acyltransferase activity, transferring groups other than amino-acyl groups"/>
    <property type="evidence" value="ECO:0007669"/>
    <property type="project" value="InterPro"/>
</dbReference>
<dbReference type="AlphaFoldDB" id="A0A6P4YHK6"/>
<proteinExistence type="predicted"/>
<dbReference type="CDD" id="cd04301">
    <property type="entry name" value="NAT_SF"/>
    <property type="match status" value="1"/>
</dbReference>
<dbReference type="Proteomes" id="UP000515135">
    <property type="component" value="Unplaced"/>
</dbReference>
<dbReference type="InterPro" id="IPR016181">
    <property type="entry name" value="Acyl_CoA_acyltransferase"/>
</dbReference>
<dbReference type="InterPro" id="IPR000182">
    <property type="entry name" value="GNAT_dom"/>
</dbReference>
<dbReference type="RefSeq" id="XP_019623917.1">
    <property type="nucleotide sequence ID" value="XM_019768358.1"/>
</dbReference>
<dbReference type="KEGG" id="bbel:109469758"/>
<organism evidence="2 6">
    <name type="scientific">Branchiostoma belcheri</name>
    <name type="common">Amphioxus</name>
    <dbReference type="NCBI Taxonomy" id="7741"/>
    <lineage>
        <taxon>Eukaryota</taxon>
        <taxon>Metazoa</taxon>
        <taxon>Chordata</taxon>
        <taxon>Cephalochordata</taxon>
        <taxon>Leptocardii</taxon>
        <taxon>Amphioxiformes</taxon>
        <taxon>Branchiostomatidae</taxon>
        <taxon>Branchiostoma</taxon>
    </lineage>
</organism>
<feature type="domain" description="N-acetyltransferase" evidence="1">
    <location>
        <begin position="89"/>
        <end position="153"/>
    </location>
</feature>
<dbReference type="RefSeq" id="XP_019623916.1">
    <property type="nucleotide sequence ID" value="XM_019768357.1"/>
</dbReference>
<dbReference type="RefSeq" id="XP_019623918.1">
    <property type="nucleotide sequence ID" value="XM_019768359.1"/>
</dbReference>
<dbReference type="SUPFAM" id="SSF55729">
    <property type="entry name" value="Acyl-CoA N-acyltransferases (Nat)"/>
    <property type="match status" value="1"/>
</dbReference>
<dbReference type="Gene3D" id="3.40.630.30">
    <property type="match status" value="1"/>
</dbReference>
<protein>
    <submittedName>
        <fullName evidence="3 4">Uncharacterized protein LOC109469758</fullName>
    </submittedName>
</protein>